<dbReference type="AlphaFoldDB" id="A0A5D2API1"/>
<evidence type="ECO:0000313" key="3">
    <source>
        <dbReference type="EMBL" id="TYG45845.1"/>
    </source>
</evidence>
<accession>A0A5D2API1</accession>
<protein>
    <submittedName>
        <fullName evidence="3">Uncharacterized protein</fullName>
    </submittedName>
</protein>
<dbReference type="GO" id="GO:0030008">
    <property type="term" value="C:TRAPP complex"/>
    <property type="evidence" value="ECO:0007669"/>
    <property type="project" value="InterPro"/>
</dbReference>
<dbReference type="Pfam" id="PF04099">
    <property type="entry name" value="Sybindin"/>
    <property type="match status" value="1"/>
</dbReference>
<dbReference type="GO" id="GO:0016192">
    <property type="term" value="P:vesicle-mediated transport"/>
    <property type="evidence" value="ECO:0007669"/>
    <property type="project" value="UniProtKB-KW"/>
</dbReference>
<proteinExistence type="predicted"/>
<keyword evidence="4" id="KW-1185">Reference proteome</keyword>
<keyword evidence="2" id="KW-0931">ER-Golgi transport</keyword>
<organism evidence="3 4">
    <name type="scientific">Gossypium darwinii</name>
    <name type="common">Darwin's cotton</name>
    <name type="synonym">Gossypium barbadense var. darwinii</name>
    <dbReference type="NCBI Taxonomy" id="34276"/>
    <lineage>
        <taxon>Eukaryota</taxon>
        <taxon>Viridiplantae</taxon>
        <taxon>Streptophyta</taxon>
        <taxon>Embryophyta</taxon>
        <taxon>Tracheophyta</taxon>
        <taxon>Spermatophyta</taxon>
        <taxon>Magnoliopsida</taxon>
        <taxon>eudicotyledons</taxon>
        <taxon>Gunneridae</taxon>
        <taxon>Pentapetalae</taxon>
        <taxon>rosids</taxon>
        <taxon>malvids</taxon>
        <taxon>Malvales</taxon>
        <taxon>Malvaceae</taxon>
        <taxon>Malvoideae</taxon>
        <taxon>Gossypium</taxon>
    </lineage>
</organism>
<reference evidence="3 4" key="1">
    <citation type="submission" date="2019-06" db="EMBL/GenBank/DDBJ databases">
        <title>WGS assembly of Gossypium darwinii.</title>
        <authorList>
            <person name="Chen Z.J."/>
            <person name="Sreedasyam A."/>
            <person name="Ando A."/>
            <person name="Song Q."/>
            <person name="De L."/>
            <person name="Hulse-Kemp A."/>
            <person name="Ding M."/>
            <person name="Ye W."/>
            <person name="Kirkbride R."/>
            <person name="Jenkins J."/>
            <person name="Plott C."/>
            <person name="Lovell J."/>
            <person name="Lin Y.-M."/>
            <person name="Vaughn R."/>
            <person name="Liu B."/>
            <person name="Li W."/>
            <person name="Simpson S."/>
            <person name="Scheffler B."/>
            <person name="Saski C."/>
            <person name="Grover C."/>
            <person name="Hu G."/>
            <person name="Conover J."/>
            <person name="Carlson J."/>
            <person name="Shu S."/>
            <person name="Boston L."/>
            <person name="Williams M."/>
            <person name="Peterson D."/>
            <person name="Mcgee K."/>
            <person name="Jones D."/>
            <person name="Wendel J."/>
            <person name="Stelly D."/>
            <person name="Grimwood J."/>
            <person name="Schmutz J."/>
        </authorList>
    </citation>
    <scope>NUCLEOTIDE SEQUENCE [LARGE SCALE GENOMIC DNA]</scope>
    <source>
        <strain evidence="3">1808015.09</strain>
    </source>
</reference>
<name>A0A5D2API1_GOSDA</name>
<gene>
    <name evidence="3" type="ORF">ES288_D11G207900v1</name>
</gene>
<dbReference type="Proteomes" id="UP000323506">
    <property type="component" value="Chromosome D11"/>
</dbReference>
<dbReference type="InterPro" id="IPR007233">
    <property type="entry name" value="TRAPPC"/>
</dbReference>
<dbReference type="Gene3D" id="3.30.450.70">
    <property type="match status" value="1"/>
</dbReference>
<keyword evidence="1" id="KW-0813">Transport</keyword>
<evidence type="ECO:0000256" key="1">
    <source>
        <dbReference type="ARBA" id="ARBA00022448"/>
    </source>
</evidence>
<evidence type="ECO:0000313" key="4">
    <source>
        <dbReference type="Proteomes" id="UP000323506"/>
    </source>
</evidence>
<sequence>MDTNDSLRVASLWHSMHAISQQLSSTASCSGIEYLRLIHFISIVFNLLPGQSSL</sequence>
<dbReference type="EMBL" id="CM017711">
    <property type="protein sequence ID" value="TYG45845.1"/>
    <property type="molecule type" value="Genomic_DNA"/>
</dbReference>
<evidence type="ECO:0000256" key="2">
    <source>
        <dbReference type="ARBA" id="ARBA00022892"/>
    </source>
</evidence>